<keyword evidence="1" id="KW-0472">Membrane</keyword>
<keyword evidence="3" id="KW-1185">Reference proteome</keyword>
<evidence type="ECO:0000256" key="1">
    <source>
        <dbReference type="SAM" id="Phobius"/>
    </source>
</evidence>
<keyword evidence="1" id="KW-0812">Transmembrane</keyword>
<evidence type="ECO:0000313" key="3">
    <source>
        <dbReference type="Proteomes" id="UP000584642"/>
    </source>
</evidence>
<comment type="caution">
    <text evidence="2">The sequence shown here is derived from an EMBL/GenBank/DDBJ whole genome shotgun (WGS) entry which is preliminary data.</text>
</comment>
<evidence type="ECO:0000313" key="2">
    <source>
        <dbReference type="EMBL" id="NYZ20930.1"/>
    </source>
</evidence>
<keyword evidence="1" id="KW-1133">Transmembrane helix</keyword>
<dbReference type="Proteomes" id="UP000584642">
    <property type="component" value="Unassembled WGS sequence"/>
</dbReference>
<dbReference type="RefSeq" id="WP_180282711.1">
    <property type="nucleotide sequence ID" value="NZ_JABFDB010000010.1"/>
</dbReference>
<organism evidence="2 3">
    <name type="scientific">Azospirillum oleiclasticum</name>
    <dbReference type="NCBI Taxonomy" id="2735135"/>
    <lineage>
        <taxon>Bacteria</taxon>
        <taxon>Pseudomonadati</taxon>
        <taxon>Pseudomonadota</taxon>
        <taxon>Alphaproteobacteria</taxon>
        <taxon>Rhodospirillales</taxon>
        <taxon>Azospirillaceae</taxon>
        <taxon>Azospirillum</taxon>
    </lineage>
</organism>
<name>A0ABX2TE18_9PROT</name>
<proteinExistence type="predicted"/>
<accession>A0ABX2TE18</accession>
<gene>
    <name evidence="2" type="ORF">HND93_14545</name>
</gene>
<sequence length="107" mass="11002">MKRRERLALASGGRVTDFTRGLVATGLLTAVQGRWTEGGRPDGRRILRHALQGGAALAAASAAADALRTRDYAALVLAVAAGAAGVAAVERLLNPADAPPRHEDSHG</sequence>
<dbReference type="EMBL" id="JABFDB010000010">
    <property type="protein sequence ID" value="NYZ20930.1"/>
    <property type="molecule type" value="Genomic_DNA"/>
</dbReference>
<protein>
    <submittedName>
        <fullName evidence="2">Uncharacterized protein</fullName>
    </submittedName>
</protein>
<reference evidence="2 3" key="1">
    <citation type="submission" date="2020-05" db="EMBL/GenBank/DDBJ databases">
        <title>Azospirillum oleiclasticum sp. nov, a nitrogen-fixing and heavy crude oil-emulsifying bacterium isolated from the crude oil of Yumen Oilfield.</title>
        <authorList>
            <person name="Wu D."/>
            <person name="Cai M."/>
            <person name="Zhang X."/>
        </authorList>
    </citation>
    <scope>NUCLEOTIDE SEQUENCE [LARGE SCALE GENOMIC DNA]</scope>
    <source>
        <strain evidence="2 3">ROY-1-1-2</strain>
    </source>
</reference>
<feature type="transmembrane region" description="Helical" evidence="1">
    <location>
        <begin position="72"/>
        <end position="89"/>
    </location>
</feature>